<feature type="compositionally biased region" description="Low complexity" evidence="1">
    <location>
        <begin position="270"/>
        <end position="281"/>
    </location>
</feature>
<feature type="compositionally biased region" description="Acidic residues" evidence="1">
    <location>
        <begin position="823"/>
        <end position="833"/>
    </location>
</feature>
<feature type="region of interest" description="Disordered" evidence="1">
    <location>
        <begin position="545"/>
        <end position="677"/>
    </location>
</feature>
<feature type="compositionally biased region" description="Low complexity" evidence="1">
    <location>
        <begin position="396"/>
        <end position="424"/>
    </location>
</feature>
<feature type="compositionally biased region" description="Basic and acidic residues" evidence="1">
    <location>
        <begin position="162"/>
        <end position="176"/>
    </location>
</feature>
<dbReference type="HOGENOM" id="CLU_300940_0_0_1"/>
<dbReference type="VEuPathDB" id="FungiDB:A1Q1_03890"/>
<organism evidence="2 3">
    <name type="scientific">Trichosporon asahii var. asahii (strain ATCC 90039 / CBS 2479 / JCM 2466 / KCTC 7840 / NBRC 103889/ NCYC 2677 / UAMH 7654)</name>
    <name type="common">Yeast</name>
    <dbReference type="NCBI Taxonomy" id="1186058"/>
    <lineage>
        <taxon>Eukaryota</taxon>
        <taxon>Fungi</taxon>
        <taxon>Dikarya</taxon>
        <taxon>Basidiomycota</taxon>
        <taxon>Agaricomycotina</taxon>
        <taxon>Tremellomycetes</taxon>
        <taxon>Trichosporonales</taxon>
        <taxon>Trichosporonaceae</taxon>
        <taxon>Trichosporon</taxon>
    </lineage>
</organism>
<gene>
    <name evidence="2" type="ORF">A1Q1_03890</name>
</gene>
<feature type="compositionally biased region" description="Basic and acidic residues" evidence="1">
    <location>
        <begin position="603"/>
        <end position="614"/>
    </location>
</feature>
<feature type="compositionally biased region" description="Basic and acidic residues" evidence="1">
    <location>
        <begin position="304"/>
        <end position="315"/>
    </location>
</feature>
<feature type="region of interest" description="Disordered" evidence="1">
    <location>
        <begin position="761"/>
        <end position="930"/>
    </location>
</feature>
<evidence type="ECO:0000313" key="2">
    <source>
        <dbReference type="EMBL" id="EJT47261.1"/>
    </source>
</evidence>
<reference evidence="2 3" key="1">
    <citation type="journal article" date="2012" name="Eukaryot. Cell">
        <title>Draft genome sequence of CBS 2479, the standard type strain of Trichosporon asahii.</title>
        <authorList>
            <person name="Yang R.Y."/>
            <person name="Li H.T."/>
            <person name="Zhu H."/>
            <person name="Zhou G.P."/>
            <person name="Wang M."/>
            <person name="Wang L."/>
        </authorList>
    </citation>
    <scope>NUCLEOTIDE SEQUENCE [LARGE SCALE GENOMIC DNA]</scope>
    <source>
        <strain evidence="3">ATCC 90039 / CBS 2479 / JCM 2466 / KCTC 7840 / NCYC 2677 / UAMH 7654</strain>
    </source>
</reference>
<feature type="compositionally biased region" description="Low complexity" evidence="1">
    <location>
        <begin position="896"/>
        <end position="912"/>
    </location>
</feature>
<protein>
    <submittedName>
        <fullName evidence="2">Uncharacterized protein</fullName>
    </submittedName>
</protein>
<accession>J5SS83</accession>
<dbReference type="GeneID" id="25987403"/>
<dbReference type="AlphaFoldDB" id="J5SS83"/>
<feature type="region of interest" description="Disordered" evidence="1">
    <location>
        <begin position="239"/>
        <end position="484"/>
    </location>
</feature>
<feature type="compositionally biased region" description="Polar residues" evidence="1">
    <location>
        <begin position="439"/>
        <end position="450"/>
    </location>
</feature>
<dbReference type="EMBL" id="ALBS01000258">
    <property type="protein sequence ID" value="EJT47261.1"/>
    <property type="molecule type" value="Genomic_DNA"/>
</dbReference>
<feature type="compositionally biased region" description="Gly residues" evidence="1">
    <location>
        <begin position="62"/>
        <end position="85"/>
    </location>
</feature>
<feature type="compositionally biased region" description="Basic and acidic residues" evidence="1">
    <location>
        <begin position="834"/>
        <end position="859"/>
    </location>
</feature>
<dbReference type="KEGG" id="tasa:A1Q1_03890"/>
<dbReference type="Proteomes" id="UP000002748">
    <property type="component" value="Unassembled WGS sequence"/>
</dbReference>
<evidence type="ECO:0000313" key="3">
    <source>
        <dbReference type="Proteomes" id="UP000002748"/>
    </source>
</evidence>
<comment type="caution">
    <text evidence="2">The sequence shown here is derived from an EMBL/GenBank/DDBJ whole genome shotgun (WGS) entry which is preliminary data.</text>
</comment>
<feature type="compositionally biased region" description="Polar residues" evidence="1">
    <location>
        <begin position="639"/>
        <end position="651"/>
    </location>
</feature>
<evidence type="ECO:0000256" key="1">
    <source>
        <dbReference type="SAM" id="MobiDB-lite"/>
    </source>
</evidence>
<dbReference type="RefSeq" id="XP_014177790.1">
    <property type="nucleotide sequence ID" value="XM_014322315.1"/>
</dbReference>
<sequence length="994" mass="106884">MSRPGGSGPSAPRVPEDGAALSVRRLKRIAEDGPPVVGTIKRPRGGFARNDSGLPPSVGFAGSSGGGGRGRGRGRGGSFNHGGGNNANRASEAGGDNPAGLEDVAGGEFQPTGANAEPQTDYYSTGADLYADYADVGTGEEAHHGHEEDHEPQSPPPAPRIGRPELTDSYRPERHALPPRPDVRSPGGSPHRSMPPPSSPPRMLPPSTPAQPTPSRVSLLSSSPVARFHLDSDMVFELASEADHADHDEPPARKEKEREVRRGYGEYTYSPSSPLPELAASTHDDGSWNSALGLTTAPAPKPAAADKGKEKEKQPTRPPLPPLEKDDKLAPKPLKIKPMNRNVRKNDPPKPPSLALPKEKEEARLASKSPVVSRPPLAVDSRSKSPMPSRPPQAVSGASTSAMPAASSSAAPLTSTASSSSIINIPPPPRMRTPEPIELSSSPLVATSSIPGPAPRSPEDVKPNLALLAPSSPPPAPAPAASMPREGVLALRRADLPTDCFSTDRIRRVPARHIVAQDAKARVVAEGKIVLGTRWRDDGFCVDWQLPARPESDSDDSDDSGVEFVAAPPRPPPPVVEIIDSSEDEEPLARKPKSKRKGKSKRRSEEPGQSRDHSAAATTATTLSPTRSPPPRAFARVPSTGTQRGVDSSTLPHDPETPESGPAPLPLLDSDERDADKWAEYVAANPNGSIVLPFPVKFQKEDSRQTRGYVKWKERQLVLFRTYRSHVASNEVTSAETDGKDAWAPGLRVRWRALSEDEISAAIEKRRREKRERREAKKAAKEAKEADRRSASVRPREPSEPHQPEQRTNSSWVAAQDPRPIEERDELDEEESKDDIAERAARQEKEKERKKSDRAERRAMAKQPQDSAPRPSASPAFPLAALPSHALPAPTPTPLVQPSALSALPAPAVGSVPSPPPSPLPLSETSPEDAELARLQNEISAALEKLDRWQRLKDSVPGKVDVVSAQIEQVTLEVFSLQTEYERLLDAKKARRGG</sequence>
<feature type="compositionally biased region" description="Low complexity" evidence="1">
    <location>
        <begin position="291"/>
        <end position="303"/>
    </location>
</feature>
<feature type="compositionally biased region" description="Basic and acidic residues" evidence="1">
    <location>
        <begin position="241"/>
        <end position="264"/>
    </location>
</feature>
<proteinExistence type="predicted"/>
<dbReference type="OrthoDB" id="2565223at2759"/>
<feature type="compositionally biased region" description="Low complexity" evidence="1">
    <location>
        <begin position="615"/>
        <end position="626"/>
    </location>
</feature>
<feature type="compositionally biased region" description="Basic residues" evidence="1">
    <location>
        <begin position="590"/>
        <end position="602"/>
    </location>
</feature>
<feature type="compositionally biased region" description="Basic and acidic residues" evidence="1">
    <location>
        <begin position="140"/>
        <end position="152"/>
    </location>
</feature>
<feature type="compositionally biased region" description="Pro residues" evidence="1">
    <location>
        <begin position="193"/>
        <end position="212"/>
    </location>
</feature>
<name>J5SS83_TRIAS</name>
<feature type="compositionally biased region" description="Basic and acidic residues" evidence="1">
    <location>
        <begin position="772"/>
        <end position="805"/>
    </location>
</feature>
<feature type="region of interest" description="Disordered" evidence="1">
    <location>
        <begin position="1"/>
        <end position="221"/>
    </location>
</feature>
<feature type="compositionally biased region" description="Low complexity" evidence="1">
    <location>
        <begin position="867"/>
        <end position="888"/>
    </location>
</feature>